<dbReference type="Gene3D" id="1.10.10.10">
    <property type="entry name" value="Winged helix-like DNA-binding domain superfamily/Winged helix DNA-binding domain"/>
    <property type="match status" value="1"/>
</dbReference>
<dbReference type="Proteomes" id="UP000656881">
    <property type="component" value="Unassembled WGS sequence"/>
</dbReference>
<dbReference type="InterPro" id="IPR001867">
    <property type="entry name" value="OmpR/PhoB-type_DNA-bd"/>
</dbReference>
<dbReference type="Pfam" id="PF00486">
    <property type="entry name" value="Trans_reg_C"/>
    <property type="match status" value="1"/>
</dbReference>
<dbReference type="Pfam" id="PF13191">
    <property type="entry name" value="AAA_16"/>
    <property type="match status" value="1"/>
</dbReference>
<keyword evidence="3" id="KW-0805">Transcription regulation</keyword>
<dbReference type="Pfam" id="PF03704">
    <property type="entry name" value="BTAD"/>
    <property type="match status" value="1"/>
</dbReference>
<keyword evidence="4 6" id="KW-0238">DNA-binding</keyword>
<dbReference type="PROSITE" id="PS51755">
    <property type="entry name" value="OMPR_PHOB"/>
    <property type="match status" value="1"/>
</dbReference>
<evidence type="ECO:0000256" key="4">
    <source>
        <dbReference type="ARBA" id="ARBA00023125"/>
    </source>
</evidence>
<evidence type="ECO:0000313" key="8">
    <source>
        <dbReference type="EMBL" id="GGO38765.1"/>
    </source>
</evidence>
<evidence type="ECO:0000256" key="2">
    <source>
        <dbReference type="ARBA" id="ARBA00023012"/>
    </source>
</evidence>
<evidence type="ECO:0000256" key="3">
    <source>
        <dbReference type="ARBA" id="ARBA00023015"/>
    </source>
</evidence>
<keyword evidence="2" id="KW-0902">Two-component regulatory system</keyword>
<protein>
    <recommendedName>
        <fullName evidence="7">OmpR/PhoB-type domain-containing protein</fullName>
    </recommendedName>
</protein>
<dbReference type="CDD" id="cd15831">
    <property type="entry name" value="BTAD"/>
    <property type="match status" value="1"/>
</dbReference>
<dbReference type="SMART" id="SM01043">
    <property type="entry name" value="BTAD"/>
    <property type="match status" value="1"/>
</dbReference>
<dbReference type="InterPro" id="IPR041664">
    <property type="entry name" value="AAA_16"/>
</dbReference>
<comment type="similarity">
    <text evidence="1">Belongs to the AfsR/DnrI/RedD regulatory family.</text>
</comment>
<dbReference type="Gene3D" id="3.40.50.300">
    <property type="entry name" value="P-loop containing nucleotide triphosphate hydrolases"/>
    <property type="match status" value="1"/>
</dbReference>
<sequence length="1184" mass="125698">MGDLRSAGGADRDPLGGGDAMEFRILGPLEIRVQGALVPVGSARQRALLTALLLQSDKPVPVRQLIASTWGQDAPPSAVANLRSHVHMLRRRLKEAGENRPRLLAESGGYRLAVDPDELDLTAFEELLRQGRQAVHQGQHALAARRFGAALALWRGNPAENTVLYGGAEADVARLEEIRLTLVEQSCRARLDSGDSTVVGDLRALLVEHPLREPLWALLMLALHRAGRQGDALDAYERARAGIAAELGLDPGPHLRTLHQQVLTGDPSLAAPRASTEPAGIAPAGTAAWQPLAGRKAELAHLTERLDAALSGRPGVVLVEGEPGIGKTRLLEELDRTAAARGVPVLWGRGSGEAGAPAFWPWRQAVRALLADGRARDTLSSLGDTADELARIVPELAPAHRDARETAPPVGAEHRFALFELFAALLTRAATASRGLVVVLDDLHYADTASLLLLGHLARGLRDAPLLIAIGVRPSELSPPRRDIPGLAGLAGRYPADRLALTGLPEAAVADQLRHVTGRPCDPAVAASVTRRTAGNPLFVQEIGKLLAAAGGAPVSEVPAAVRDAIREHLNVLSPRSRALLSTAAVLSDDIDARLLAAVARTSVDDVVSCLDEVLVAAVVRPARGGTGHRFAHDLVRECLCLDMHAGDRARIHVRAAEHLTALDDPAHLPRIARHRLAALPLGDPALAVRAAADSAELALRQLAYEDAVELFDRALAAGDLCGLDAHARGRLLIGKAGALHQAHDVSRAMRACETAAALARHTGDAEALGRAALVLADVTDAQWLSTVAPWCHEALARLPVRDSAPRAQLLALQAIIASVSEDLGLPDSSAAALAMAERLDDPAALTTALRARQLARSVPEGSAERLALGGRMLRLAPRLADQAVQWGHLWRFDALVQLGRVDEAEGELDLLEPVVARMRQPLARWHLVRSRAVIHFGRGHFARARAANDEAVALAEAGCHPSALWLSRYIRDLMAGLVDDGVERTPSPESRSRSHLSHMVTLGVAEHHALHGRDREARRCYARVPPLHALRPPPFARLYLYGLHGETAAAVGDREGCEAAYRRLLPYAAFHVATGAGVTLTRGSAQLPLGVAAAGSGRTRAAADHLRAAVASNRAAGLVPCTAVAQYRLAEQLLSGHHSDAHEEGVRAATEAGLAAARLGIPWLRARAAHLLGRAAPWQGQAP</sequence>
<feature type="DNA-binding region" description="OmpR/PhoB-type" evidence="6">
    <location>
        <begin position="12"/>
        <end position="114"/>
    </location>
</feature>
<dbReference type="SUPFAM" id="SSF46894">
    <property type="entry name" value="C-terminal effector domain of the bipartite response regulators"/>
    <property type="match status" value="1"/>
</dbReference>
<feature type="domain" description="OmpR/PhoB-type" evidence="7">
    <location>
        <begin position="12"/>
        <end position="114"/>
    </location>
</feature>
<dbReference type="EMBL" id="BMNG01000003">
    <property type="protein sequence ID" value="GGO38765.1"/>
    <property type="molecule type" value="Genomic_DNA"/>
</dbReference>
<comment type="caution">
    <text evidence="8">The sequence shown here is derived from an EMBL/GenBank/DDBJ whole genome shotgun (WGS) entry which is preliminary data.</text>
</comment>
<dbReference type="SUPFAM" id="SSF52540">
    <property type="entry name" value="P-loop containing nucleoside triphosphate hydrolases"/>
    <property type="match status" value="1"/>
</dbReference>
<dbReference type="InterPro" id="IPR005158">
    <property type="entry name" value="BTAD"/>
</dbReference>
<keyword evidence="9" id="KW-1185">Reference proteome</keyword>
<evidence type="ECO:0000313" key="9">
    <source>
        <dbReference type="Proteomes" id="UP000656881"/>
    </source>
</evidence>
<name>A0ABQ2LKX4_9ACTN</name>
<dbReference type="PANTHER" id="PTHR35807">
    <property type="entry name" value="TRANSCRIPTIONAL REGULATOR REDD-RELATED"/>
    <property type="match status" value="1"/>
</dbReference>
<dbReference type="SMART" id="SM00862">
    <property type="entry name" value="Trans_reg_C"/>
    <property type="match status" value="1"/>
</dbReference>
<reference evidence="9" key="1">
    <citation type="journal article" date="2019" name="Int. J. Syst. Evol. Microbiol.">
        <title>The Global Catalogue of Microorganisms (GCM) 10K type strain sequencing project: providing services to taxonomists for standard genome sequencing and annotation.</title>
        <authorList>
            <consortium name="The Broad Institute Genomics Platform"/>
            <consortium name="The Broad Institute Genome Sequencing Center for Infectious Disease"/>
            <person name="Wu L."/>
            <person name="Ma J."/>
        </authorList>
    </citation>
    <scope>NUCLEOTIDE SEQUENCE [LARGE SCALE GENOMIC DNA]</scope>
    <source>
        <strain evidence="9">CGMCC 4.7349</strain>
    </source>
</reference>
<keyword evidence="5" id="KW-0804">Transcription</keyword>
<evidence type="ECO:0000256" key="5">
    <source>
        <dbReference type="ARBA" id="ARBA00023163"/>
    </source>
</evidence>
<dbReference type="InterPro" id="IPR051677">
    <property type="entry name" value="AfsR-DnrI-RedD_regulator"/>
</dbReference>
<organism evidence="8 9">
    <name type="scientific">Streptomyces lasiicapitis</name>
    <dbReference type="NCBI Taxonomy" id="1923961"/>
    <lineage>
        <taxon>Bacteria</taxon>
        <taxon>Bacillati</taxon>
        <taxon>Actinomycetota</taxon>
        <taxon>Actinomycetes</taxon>
        <taxon>Kitasatosporales</taxon>
        <taxon>Streptomycetaceae</taxon>
        <taxon>Streptomyces</taxon>
    </lineage>
</organism>
<dbReference type="InterPro" id="IPR016032">
    <property type="entry name" value="Sig_transdc_resp-reg_C-effctor"/>
</dbReference>
<dbReference type="SUPFAM" id="SSF48452">
    <property type="entry name" value="TPR-like"/>
    <property type="match status" value="1"/>
</dbReference>
<dbReference type="InterPro" id="IPR027417">
    <property type="entry name" value="P-loop_NTPase"/>
</dbReference>
<evidence type="ECO:0000259" key="7">
    <source>
        <dbReference type="PROSITE" id="PS51755"/>
    </source>
</evidence>
<evidence type="ECO:0000256" key="1">
    <source>
        <dbReference type="ARBA" id="ARBA00005820"/>
    </source>
</evidence>
<gene>
    <name evidence="8" type="ORF">GCM10012286_14350</name>
</gene>
<evidence type="ECO:0000256" key="6">
    <source>
        <dbReference type="PROSITE-ProRule" id="PRU01091"/>
    </source>
</evidence>
<dbReference type="PANTHER" id="PTHR35807:SF1">
    <property type="entry name" value="TRANSCRIPTIONAL REGULATOR REDD"/>
    <property type="match status" value="1"/>
</dbReference>
<dbReference type="RefSeq" id="WP_189173270.1">
    <property type="nucleotide sequence ID" value="NZ_BMNG01000003.1"/>
</dbReference>
<accession>A0ABQ2LKX4</accession>
<dbReference type="Gene3D" id="1.25.40.10">
    <property type="entry name" value="Tetratricopeptide repeat domain"/>
    <property type="match status" value="1"/>
</dbReference>
<dbReference type="InterPro" id="IPR011990">
    <property type="entry name" value="TPR-like_helical_dom_sf"/>
</dbReference>
<proteinExistence type="inferred from homology"/>
<dbReference type="InterPro" id="IPR036388">
    <property type="entry name" value="WH-like_DNA-bd_sf"/>
</dbReference>